<sequence length="679" mass="74160">MCRVLYNFVTRASARAFPLCHRPGDGGGKDGSRRNDMTRRASFSRAGLVAVMVGAAPAHAMESFGNRFADMSLEQLSDVVVTSVSRQEERLSDTAASIFIISGGDIRRSGAQSLPEALRLAPNLQVAQVDARNWAVTARGFNTPFENKLLVMIDGRSIYTPLFSGVFWDAQDVVMEDIERIEVISGPGATIWGANAVNGVINVITRSSADTQGGQFAAAGGGQDKNASLRYGGTLAGGGTYRVYGKYHQLDNTLTATGIDTNTGMHRTQAGFRADWKLRDSELTVSGDAYQGKLGQLAALPVQTSGANLLGRLTRKLSPDANLRLQLILDHTERNQPGAFVERLSTLDLEAQHDVRLGERNLLTWGGGFRQSWDRVTNSPGLGFLPGDLNLRWSNLFVQNEYAVSPALKVTAGAKVEHNIYTGAEYLPSLRLAWTPGADQLVWGSVARTVRAPSRFDRDLHSPSAPMNAGGRAVYLIGGGPDFQSEVARVVELGYRAQPAATLSWSATAYYSRYDRLRTLEPQASPTAPALLQFQNLREGTTRGIEMWGQWQATPAWRINAGLVLQNVHTSLLPGSQDTSASSGLTTNDPKRHWLLRTSHDLTDDSALDLTLRYVGALPDPAVPSYYELDGQWTWSPRPNLDVALVGRNLLHRSHPEFGDNPGRSMFRRSVLLKLTLRF</sequence>
<evidence type="ECO:0000313" key="16">
    <source>
        <dbReference type="Proteomes" id="UP000292307"/>
    </source>
</evidence>
<keyword evidence="6" id="KW-0732">Signal</keyword>
<name>A0ABX5RVG9_9BURK</name>
<evidence type="ECO:0000256" key="8">
    <source>
        <dbReference type="ARBA" id="ARBA00023136"/>
    </source>
</evidence>
<evidence type="ECO:0000259" key="13">
    <source>
        <dbReference type="Pfam" id="PF00593"/>
    </source>
</evidence>
<evidence type="ECO:0000259" key="14">
    <source>
        <dbReference type="Pfam" id="PF07715"/>
    </source>
</evidence>
<feature type="domain" description="TonB-dependent receptor plug" evidence="14">
    <location>
        <begin position="91"/>
        <end position="200"/>
    </location>
</feature>
<evidence type="ECO:0000256" key="2">
    <source>
        <dbReference type="ARBA" id="ARBA00009810"/>
    </source>
</evidence>
<dbReference type="Pfam" id="PF07715">
    <property type="entry name" value="Plug"/>
    <property type="match status" value="1"/>
</dbReference>
<evidence type="ECO:0000256" key="7">
    <source>
        <dbReference type="ARBA" id="ARBA00023077"/>
    </source>
</evidence>
<keyword evidence="16" id="KW-1185">Reference proteome</keyword>
<evidence type="ECO:0000313" key="15">
    <source>
        <dbReference type="EMBL" id="QBI02620.1"/>
    </source>
</evidence>
<dbReference type="PANTHER" id="PTHR30069">
    <property type="entry name" value="TONB-DEPENDENT OUTER MEMBRANE RECEPTOR"/>
    <property type="match status" value="1"/>
</dbReference>
<accession>A0ABX5RVG9</accession>
<dbReference type="InterPro" id="IPR012910">
    <property type="entry name" value="Plug_dom"/>
</dbReference>
<evidence type="ECO:0000256" key="12">
    <source>
        <dbReference type="RuleBase" id="RU003357"/>
    </source>
</evidence>
<keyword evidence="10 11" id="KW-0998">Cell outer membrane</keyword>
<gene>
    <name evidence="15" type="ORF">EYF70_18545</name>
</gene>
<dbReference type="InterPro" id="IPR037066">
    <property type="entry name" value="Plug_dom_sf"/>
</dbReference>
<keyword evidence="4 11" id="KW-1134">Transmembrane beta strand</keyword>
<dbReference type="InterPro" id="IPR000531">
    <property type="entry name" value="Beta-barrel_TonB"/>
</dbReference>
<reference evidence="15 16" key="1">
    <citation type="submission" date="2019-02" db="EMBL/GenBank/DDBJ databases">
        <title>Draft Genome Sequences of Six Type Strains of the Genus Massilia.</title>
        <authorList>
            <person name="Miess H."/>
            <person name="Frediansyhah A."/>
            <person name="Gross H."/>
        </authorList>
    </citation>
    <scope>NUCLEOTIDE SEQUENCE [LARGE SCALE GENOMIC DNA]</scope>
    <source>
        <strain evidence="15 16">DSM 17472</strain>
    </source>
</reference>
<dbReference type="PANTHER" id="PTHR30069:SF29">
    <property type="entry name" value="HEMOGLOBIN AND HEMOGLOBIN-HAPTOGLOBIN-BINDING PROTEIN 1-RELATED"/>
    <property type="match status" value="1"/>
</dbReference>
<keyword evidence="5 11" id="KW-0812">Transmembrane</keyword>
<keyword evidence="9 15" id="KW-0675">Receptor</keyword>
<feature type="domain" description="TonB-dependent receptor-like beta-barrel" evidence="13">
    <location>
        <begin position="217"/>
        <end position="650"/>
    </location>
</feature>
<organism evidence="15 16">
    <name type="scientific">Pseudoduganella albidiflava</name>
    <dbReference type="NCBI Taxonomy" id="321983"/>
    <lineage>
        <taxon>Bacteria</taxon>
        <taxon>Pseudomonadati</taxon>
        <taxon>Pseudomonadota</taxon>
        <taxon>Betaproteobacteria</taxon>
        <taxon>Burkholderiales</taxon>
        <taxon>Oxalobacteraceae</taxon>
        <taxon>Telluria group</taxon>
        <taxon>Pseudoduganella</taxon>
    </lineage>
</organism>
<keyword evidence="7 12" id="KW-0798">TonB box</keyword>
<evidence type="ECO:0000256" key="5">
    <source>
        <dbReference type="ARBA" id="ARBA00022692"/>
    </source>
</evidence>
<proteinExistence type="inferred from homology"/>
<comment type="subcellular location">
    <subcellularLocation>
        <location evidence="1 11">Cell outer membrane</location>
        <topology evidence="1 11">Multi-pass membrane protein</topology>
    </subcellularLocation>
</comment>
<dbReference type="Pfam" id="PF00593">
    <property type="entry name" value="TonB_dep_Rec_b-barrel"/>
    <property type="match status" value="1"/>
</dbReference>
<keyword evidence="8 11" id="KW-0472">Membrane</keyword>
<protein>
    <submittedName>
        <fullName evidence="15">TonB-dependent receptor</fullName>
    </submittedName>
</protein>
<evidence type="ECO:0000256" key="11">
    <source>
        <dbReference type="PROSITE-ProRule" id="PRU01360"/>
    </source>
</evidence>
<dbReference type="Proteomes" id="UP000292307">
    <property type="component" value="Chromosome"/>
</dbReference>
<dbReference type="Gene3D" id="2.40.170.20">
    <property type="entry name" value="TonB-dependent receptor, beta-barrel domain"/>
    <property type="match status" value="1"/>
</dbReference>
<dbReference type="InterPro" id="IPR036942">
    <property type="entry name" value="Beta-barrel_TonB_sf"/>
</dbReference>
<evidence type="ECO:0000256" key="9">
    <source>
        <dbReference type="ARBA" id="ARBA00023170"/>
    </source>
</evidence>
<dbReference type="Gene3D" id="2.170.130.10">
    <property type="entry name" value="TonB-dependent receptor, plug domain"/>
    <property type="match status" value="1"/>
</dbReference>
<dbReference type="PROSITE" id="PS52016">
    <property type="entry name" value="TONB_DEPENDENT_REC_3"/>
    <property type="match status" value="1"/>
</dbReference>
<dbReference type="SUPFAM" id="SSF56935">
    <property type="entry name" value="Porins"/>
    <property type="match status" value="1"/>
</dbReference>
<evidence type="ECO:0000256" key="6">
    <source>
        <dbReference type="ARBA" id="ARBA00022729"/>
    </source>
</evidence>
<dbReference type="EMBL" id="CP036401">
    <property type="protein sequence ID" value="QBI02620.1"/>
    <property type="molecule type" value="Genomic_DNA"/>
</dbReference>
<evidence type="ECO:0000256" key="3">
    <source>
        <dbReference type="ARBA" id="ARBA00022448"/>
    </source>
</evidence>
<evidence type="ECO:0000256" key="4">
    <source>
        <dbReference type="ARBA" id="ARBA00022452"/>
    </source>
</evidence>
<evidence type="ECO:0000256" key="1">
    <source>
        <dbReference type="ARBA" id="ARBA00004571"/>
    </source>
</evidence>
<keyword evidence="3 11" id="KW-0813">Transport</keyword>
<dbReference type="InterPro" id="IPR039426">
    <property type="entry name" value="TonB-dep_rcpt-like"/>
</dbReference>
<evidence type="ECO:0000256" key="10">
    <source>
        <dbReference type="ARBA" id="ARBA00023237"/>
    </source>
</evidence>
<comment type="similarity">
    <text evidence="2 11 12">Belongs to the TonB-dependent receptor family.</text>
</comment>